<evidence type="ECO:0000313" key="2">
    <source>
        <dbReference type="EMBL" id="KAJ1169373.1"/>
    </source>
</evidence>
<evidence type="ECO:0000313" key="3">
    <source>
        <dbReference type="Proteomes" id="UP001066276"/>
    </source>
</evidence>
<name>A0AAV7T016_PLEWA</name>
<comment type="caution">
    <text evidence="2">The sequence shown here is derived from an EMBL/GenBank/DDBJ whole genome shotgun (WGS) entry which is preliminary data.</text>
</comment>
<keyword evidence="3" id="KW-1185">Reference proteome</keyword>
<accession>A0AAV7T016</accession>
<evidence type="ECO:0000256" key="1">
    <source>
        <dbReference type="SAM" id="MobiDB-lite"/>
    </source>
</evidence>
<proteinExistence type="predicted"/>
<protein>
    <submittedName>
        <fullName evidence="2">Uncharacterized protein</fullName>
    </submittedName>
</protein>
<gene>
    <name evidence="2" type="ORF">NDU88_001266</name>
</gene>
<dbReference type="AlphaFoldDB" id="A0AAV7T016"/>
<dbReference type="Proteomes" id="UP001066276">
    <property type="component" value="Chromosome 4_1"/>
</dbReference>
<organism evidence="2 3">
    <name type="scientific">Pleurodeles waltl</name>
    <name type="common">Iberian ribbed newt</name>
    <dbReference type="NCBI Taxonomy" id="8319"/>
    <lineage>
        <taxon>Eukaryota</taxon>
        <taxon>Metazoa</taxon>
        <taxon>Chordata</taxon>
        <taxon>Craniata</taxon>
        <taxon>Vertebrata</taxon>
        <taxon>Euteleostomi</taxon>
        <taxon>Amphibia</taxon>
        <taxon>Batrachia</taxon>
        <taxon>Caudata</taxon>
        <taxon>Salamandroidea</taxon>
        <taxon>Salamandridae</taxon>
        <taxon>Pleurodelinae</taxon>
        <taxon>Pleurodeles</taxon>
    </lineage>
</organism>
<feature type="region of interest" description="Disordered" evidence="1">
    <location>
        <begin position="40"/>
        <end position="65"/>
    </location>
</feature>
<sequence length="199" mass="22404">MTVPPCPRHIISALVPEAFFPCFTTSAAATSKMFRITHGPKAPATTYKGPRPARRGQQNGGRGTPARFTCRLVLRAAAQRSRSRHWGENDPQYRSRHKRLLGERGKAPGRYRQENRRMLGLLGERGKAPGRYRQENRRMLGPPCASLYKLSLGLNALVYSYETMEQCGARIGPLVYKKQNIEKNTVTQPKLLVNEILCV</sequence>
<reference evidence="2" key="1">
    <citation type="journal article" date="2022" name="bioRxiv">
        <title>Sequencing and chromosome-scale assembly of the giantPleurodeles waltlgenome.</title>
        <authorList>
            <person name="Brown T."/>
            <person name="Elewa A."/>
            <person name="Iarovenko S."/>
            <person name="Subramanian E."/>
            <person name="Araus A.J."/>
            <person name="Petzold A."/>
            <person name="Susuki M."/>
            <person name="Suzuki K.-i.T."/>
            <person name="Hayashi T."/>
            <person name="Toyoda A."/>
            <person name="Oliveira C."/>
            <person name="Osipova E."/>
            <person name="Leigh N.D."/>
            <person name="Simon A."/>
            <person name="Yun M.H."/>
        </authorList>
    </citation>
    <scope>NUCLEOTIDE SEQUENCE</scope>
    <source>
        <strain evidence="2">20211129_DDA</strain>
        <tissue evidence="2">Liver</tissue>
    </source>
</reference>
<dbReference type="EMBL" id="JANPWB010000007">
    <property type="protein sequence ID" value="KAJ1169373.1"/>
    <property type="molecule type" value="Genomic_DNA"/>
</dbReference>